<dbReference type="InterPro" id="IPR003964">
    <property type="entry name" value="Carb_kinase"/>
</dbReference>
<evidence type="ECO:0000313" key="10">
    <source>
        <dbReference type="EMBL" id="MDH8677816.1"/>
    </source>
</evidence>
<comment type="catalytic activity">
    <reaction evidence="6">
        <text>hydrogencarbonate + NH4(+) + ATP = carbamoyl phosphate + ADP + H2O + H(+)</text>
        <dbReference type="Rhea" id="RHEA:10152"/>
        <dbReference type="ChEBI" id="CHEBI:15377"/>
        <dbReference type="ChEBI" id="CHEBI:15378"/>
        <dbReference type="ChEBI" id="CHEBI:17544"/>
        <dbReference type="ChEBI" id="CHEBI:28938"/>
        <dbReference type="ChEBI" id="CHEBI:30616"/>
        <dbReference type="ChEBI" id="CHEBI:58228"/>
        <dbReference type="ChEBI" id="CHEBI:456216"/>
        <dbReference type="EC" id="2.7.2.2"/>
    </reaction>
</comment>
<dbReference type="PANTHER" id="PTHR30409:SF1">
    <property type="entry name" value="CARBAMATE KINASE-RELATED"/>
    <property type="match status" value="1"/>
</dbReference>
<dbReference type="PANTHER" id="PTHR30409">
    <property type="entry name" value="CARBAMATE KINASE"/>
    <property type="match status" value="1"/>
</dbReference>
<evidence type="ECO:0000256" key="4">
    <source>
        <dbReference type="ARBA" id="ARBA00022679"/>
    </source>
</evidence>
<dbReference type="PRINTS" id="PR01469">
    <property type="entry name" value="CARBMTKINASE"/>
</dbReference>
<evidence type="ECO:0000256" key="5">
    <source>
        <dbReference type="ARBA" id="ARBA00022777"/>
    </source>
</evidence>
<keyword evidence="11" id="KW-1185">Reference proteome</keyword>
<dbReference type="EMBL" id="JARYZI010000003">
    <property type="protein sequence ID" value="MDH8677816.1"/>
    <property type="molecule type" value="Genomic_DNA"/>
</dbReference>
<dbReference type="InterPro" id="IPR036393">
    <property type="entry name" value="AceGlu_kinase-like_sf"/>
</dbReference>
<reference evidence="10 11" key="1">
    <citation type="submission" date="2023-04" db="EMBL/GenBank/DDBJ databases">
        <title>Fusibacter bizertensis strain WBS, isolated from littoral bottom sediments of the Arctic seas - biochemical and genomic analysis.</title>
        <authorList>
            <person name="Brioukhanov A.L."/>
        </authorList>
    </citation>
    <scope>NUCLEOTIDE SEQUENCE [LARGE SCALE GENOMIC DNA]</scope>
    <source>
        <strain evidence="10 11">WBS</strain>
    </source>
</reference>
<evidence type="ECO:0000256" key="6">
    <source>
        <dbReference type="ARBA" id="ARBA00048467"/>
    </source>
</evidence>
<comment type="similarity">
    <text evidence="2 8">Belongs to the carbamate kinase family.</text>
</comment>
<evidence type="ECO:0000256" key="2">
    <source>
        <dbReference type="ARBA" id="ARBA00011066"/>
    </source>
</evidence>
<comment type="pathway">
    <text evidence="1">Metabolic intermediate metabolism; carbamoyl phosphate degradation; CO(2) and NH(3) from carbamoyl phosphate: step 1/1.</text>
</comment>
<dbReference type="Proteomes" id="UP001158045">
    <property type="component" value="Unassembled WGS sequence"/>
</dbReference>
<dbReference type="Pfam" id="PF00696">
    <property type="entry name" value="AA_kinase"/>
    <property type="match status" value="1"/>
</dbReference>
<dbReference type="RefSeq" id="WP_281093640.1">
    <property type="nucleotide sequence ID" value="NZ_JARYZI010000003.1"/>
</dbReference>
<keyword evidence="5 8" id="KW-0418">Kinase</keyword>
<protein>
    <recommendedName>
        <fullName evidence="3 7">Carbamate kinase</fullName>
    </recommendedName>
</protein>
<evidence type="ECO:0000256" key="7">
    <source>
        <dbReference type="NCBIfam" id="TIGR00746"/>
    </source>
</evidence>
<dbReference type="NCBIfam" id="TIGR00746">
    <property type="entry name" value="arcC"/>
    <property type="match status" value="1"/>
</dbReference>
<feature type="domain" description="Aspartate/glutamate/uridylate kinase" evidence="9">
    <location>
        <begin position="5"/>
        <end position="300"/>
    </location>
</feature>
<comment type="caution">
    <text evidence="10">The sequence shown here is derived from an EMBL/GenBank/DDBJ whole genome shotgun (WGS) entry which is preliminary data.</text>
</comment>
<evidence type="ECO:0000256" key="1">
    <source>
        <dbReference type="ARBA" id="ARBA00005118"/>
    </source>
</evidence>
<name>A0ABT6NBP8_9FIRM</name>
<evidence type="ECO:0000313" key="11">
    <source>
        <dbReference type="Proteomes" id="UP001158045"/>
    </source>
</evidence>
<sequence length="318" mass="34347">MANHKRVLIAIGGNAITQEGQVGTIAEQMENIEQSLSPVVKMLTDGYDLIITHGNGPQVGSALIKEETSKNKVPAYPLDILNAQTQGSIGVLIEQALKNKLRLARSTREVATLITQVLVDPKDPRFENPSKPVGPFYTEEQLKQLKSEEPSARDFTWVEDSGRGYRRVVPSPLPVDILNKKAIQSLAENHFVVVAGGGGGIPVVEDNGQFIGVEAVIDKDFASALIAAQIEADIFMILTGVSRVMLNYGKPNQVELAEMTVAQAKKYMNEGQFPKGSMGPKIEAAISYIENGGKQVIITSIDKVEAALNGETGTKIVR</sequence>
<organism evidence="10 11">
    <name type="scientific">Fusibacter bizertensis</name>
    <dbReference type="NCBI Taxonomy" id="1488331"/>
    <lineage>
        <taxon>Bacteria</taxon>
        <taxon>Bacillati</taxon>
        <taxon>Bacillota</taxon>
        <taxon>Clostridia</taxon>
        <taxon>Eubacteriales</taxon>
        <taxon>Eubacteriales Family XII. Incertae Sedis</taxon>
        <taxon>Fusibacter</taxon>
    </lineage>
</organism>
<dbReference type="NCBIfam" id="NF009007">
    <property type="entry name" value="PRK12352.1"/>
    <property type="match status" value="1"/>
</dbReference>
<dbReference type="CDD" id="cd04235">
    <property type="entry name" value="AAK_CK"/>
    <property type="match status" value="1"/>
</dbReference>
<evidence type="ECO:0000256" key="8">
    <source>
        <dbReference type="PIRNR" id="PIRNR000723"/>
    </source>
</evidence>
<evidence type="ECO:0000256" key="3">
    <source>
        <dbReference type="ARBA" id="ARBA00013070"/>
    </source>
</evidence>
<proteinExistence type="inferred from homology"/>
<dbReference type="Gene3D" id="3.40.1160.10">
    <property type="entry name" value="Acetylglutamate kinase-like"/>
    <property type="match status" value="1"/>
</dbReference>
<dbReference type="PIRSF" id="PIRSF000723">
    <property type="entry name" value="Carbamate_kin"/>
    <property type="match status" value="1"/>
</dbReference>
<gene>
    <name evidence="10" type="primary">arcC</name>
    <name evidence="10" type="ORF">QE109_06640</name>
</gene>
<keyword evidence="4 8" id="KW-0808">Transferase</keyword>
<dbReference type="GO" id="GO:0008804">
    <property type="term" value="F:carbamate kinase activity"/>
    <property type="evidence" value="ECO:0007669"/>
    <property type="project" value="UniProtKB-EC"/>
</dbReference>
<dbReference type="InterPro" id="IPR001048">
    <property type="entry name" value="Asp/Glu/Uridylate_kinase"/>
</dbReference>
<dbReference type="SUPFAM" id="SSF53633">
    <property type="entry name" value="Carbamate kinase-like"/>
    <property type="match status" value="1"/>
</dbReference>
<accession>A0ABT6NBP8</accession>
<evidence type="ECO:0000259" key="9">
    <source>
        <dbReference type="Pfam" id="PF00696"/>
    </source>
</evidence>